<evidence type="ECO:0000313" key="11">
    <source>
        <dbReference type="EMBL" id="SES72105.1"/>
    </source>
</evidence>
<keyword evidence="3 7" id="KW-0694">RNA-binding</keyword>
<evidence type="ECO:0000313" key="12">
    <source>
        <dbReference type="EMBL" id="TDX43047.1"/>
    </source>
</evidence>
<dbReference type="GO" id="GO:0003735">
    <property type="term" value="F:structural constituent of ribosome"/>
    <property type="evidence" value="ECO:0007669"/>
    <property type="project" value="InterPro"/>
</dbReference>
<dbReference type="GO" id="GO:0022625">
    <property type="term" value="C:cytosolic large ribosomal subunit"/>
    <property type="evidence" value="ECO:0007669"/>
    <property type="project" value="TreeGrafter"/>
</dbReference>
<evidence type="ECO:0000256" key="4">
    <source>
        <dbReference type="ARBA" id="ARBA00022980"/>
    </source>
</evidence>
<dbReference type="Proteomes" id="UP000198612">
    <property type="component" value="Unassembled WGS sequence"/>
</dbReference>
<keyword evidence="5 7" id="KW-0687">Ribonucleoprotein</keyword>
<dbReference type="NCBIfam" id="TIGR00060">
    <property type="entry name" value="L18_bact"/>
    <property type="match status" value="1"/>
</dbReference>
<dbReference type="Proteomes" id="UP000198945">
    <property type="component" value="Unassembled WGS sequence"/>
</dbReference>
<dbReference type="FunFam" id="3.30.420.100:FF:000001">
    <property type="entry name" value="50S ribosomal protein L18"/>
    <property type="match status" value="1"/>
</dbReference>
<evidence type="ECO:0000256" key="7">
    <source>
        <dbReference type="HAMAP-Rule" id="MF_01337"/>
    </source>
</evidence>
<gene>
    <name evidence="7" type="primary">rplR</name>
    <name evidence="12" type="ORF">C7954_11718</name>
    <name evidence="8" type="ORF">SAMN04488597_11666</name>
    <name evidence="9" type="ORF">SAMN04488598_10519</name>
    <name evidence="11" type="ORF">SAMN04515652_10450</name>
    <name evidence="10" type="ORF">SAMN04515654_11849</name>
</gene>
<dbReference type="Proteomes" id="UP000199519">
    <property type="component" value="Unassembled WGS sequence"/>
</dbReference>
<dbReference type="Proteomes" id="UP000295472">
    <property type="component" value="Unassembled WGS sequence"/>
</dbReference>
<evidence type="ECO:0000313" key="14">
    <source>
        <dbReference type="Proteomes" id="UP000198945"/>
    </source>
</evidence>
<reference evidence="13 15" key="2">
    <citation type="submission" date="2016-10" db="EMBL/GenBank/DDBJ databases">
        <authorList>
            <person name="Varghese N."/>
            <person name="Submissions S."/>
        </authorList>
    </citation>
    <scope>NUCLEOTIDE SEQUENCE [LARGE SCALE GENOMIC DNA]</scope>
    <source>
        <strain evidence="8 17">WG10</strain>
        <strain evidence="9 15">WG2</strain>
        <strain evidence="11 13">WG5</strain>
    </source>
</reference>
<evidence type="ECO:0000313" key="8">
    <source>
        <dbReference type="EMBL" id="SDC87140.1"/>
    </source>
</evidence>
<dbReference type="RefSeq" id="WP_089655132.1">
    <property type="nucleotide sequence ID" value="NZ_FMYT01000016.1"/>
</dbReference>
<dbReference type="AlphaFoldDB" id="A0A1G6Q3W0"/>
<reference evidence="10 14" key="1">
    <citation type="submission" date="2016-10" db="EMBL/GenBank/DDBJ databases">
        <authorList>
            <person name="de Groot N.N."/>
        </authorList>
    </citation>
    <scope>NUCLEOTIDE SEQUENCE [LARGE SCALE GENOMIC DNA]</scope>
    <source>
        <strain evidence="10 14">WG7</strain>
    </source>
</reference>
<dbReference type="InterPro" id="IPR005484">
    <property type="entry name" value="Ribosomal_uL18_bac/plant/anim"/>
</dbReference>
<dbReference type="InterPro" id="IPR057268">
    <property type="entry name" value="Ribosomal_L18"/>
</dbReference>
<dbReference type="EMBL" id="FNEH01000018">
    <property type="protein sequence ID" value="SDI88515.1"/>
    <property type="molecule type" value="Genomic_DNA"/>
</dbReference>
<evidence type="ECO:0000313" key="10">
    <source>
        <dbReference type="EMBL" id="SDI88515.1"/>
    </source>
</evidence>
<dbReference type="GeneID" id="57012859"/>
<dbReference type="PANTHER" id="PTHR12899">
    <property type="entry name" value="39S RIBOSOMAL PROTEIN L18, MITOCHONDRIAL"/>
    <property type="match status" value="1"/>
</dbReference>
<keyword evidence="2 7" id="KW-0699">rRNA-binding</keyword>
<dbReference type="HAMAP" id="MF_01337_B">
    <property type="entry name" value="Ribosomal_uL18_B"/>
    <property type="match status" value="1"/>
</dbReference>
<dbReference type="EMBL" id="FOHG01000004">
    <property type="protein sequence ID" value="SES72105.1"/>
    <property type="molecule type" value="Genomic_DNA"/>
</dbReference>
<evidence type="ECO:0000313" key="9">
    <source>
        <dbReference type="EMBL" id="SDF01513.1"/>
    </source>
</evidence>
<proteinExistence type="inferred from homology"/>
<evidence type="ECO:0000313" key="15">
    <source>
        <dbReference type="Proteomes" id="UP000199519"/>
    </source>
</evidence>
<dbReference type="GO" id="GO:0008097">
    <property type="term" value="F:5S rRNA binding"/>
    <property type="evidence" value="ECO:0007669"/>
    <property type="project" value="TreeGrafter"/>
</dbReference>
<dbReference type="SUPFAM" id="SSF53137">
    <property type="entry name" value="Translational machinery components"/>
    <property type="match status" value="1"/>
</dbReference>
<comment type="similarity">
    <text evidence="1 7">Belongs to the universal ribosomal protein uL18 family.</text>
</comment>
<dbReference type="EMBL" id="SOEF01000017">
    <property type="protein sequence ID" value="TDX43047.1"/>
    <property type="molecule type" value="Genomic_DNA"/>
</dbReference>
<evidence type="ECO:0000256" key="3">
    <source>
        <dbReference type="ARBA" id="ARBA00022884"/>
    </source>
</evidence>
<evidence type="ECO:0000256" key="5">
    <source>
        <dbReference type="ARBA" id="ARBA00023274"/>
    </source>
</evidence>
<dbReference type="Pfam" id="PF00861">
    <property type="entry name" value="Ribosomal_L18p"/>
    <property type="match status" value="1"/>
</dbReference>
<dbReference type="InterPro" id="IPR004389">
    <property type="entry name" value="Ribosomal_uL18_bac-type"/>
</dbReference>
<comment type="function">
    <text evidence="7">This is one of the proteins that bind and probably mediate the attachment of the 5S RNA into the large ribosomal subunit, where it forms part of the central protuberance.</text>
</comment>
<comment type="subunit">
    <text evidence="7">Part of the 50S ribosomal subunit; part of the 5S rRNA/L5/L18/L25 subcomplex. Contacts the 5S and 23S rRNAs.</text>
</comment>
<name>A0A1G6Q3W0_9FIRM</name>
<keyword evidence="15" id="KW-1185">Reference proteome</keyword>
<evidence type="ECO:0000313" key="17">
    <source>
        <dbReference type="Proteomes" id="UP000324896"/>
    </source>
</evidence>
<dbReference type="Gene3D" id="3.30.420.100">
    <property type="match status" value="1"/>
</dbReference>
<dbReference type="Proteomes" id="UP000324896">
    <property type="component" value="Unassembled WGS sequence"/>
</dbReference>
<evidence type="ECO:0000256" key="6">
    <source>
        <dbReference type="ARBA" id="ARBA00035197"/>
    </source>
</evidence>
<evidence type="ECO:0000313" key="13">
    <source>
        <dbReference type="Proteomes" id="UP000198612"/>
    </source>
</evidence>
<dbReference type="EMBL" id="FNBJ01000005">
    <property type="protein sequence ID" value="SDF01513.1"/>
    <property type="molecule type" value="Genomic_DNA"/>
</dbReference>
<keyword evidence="4 7" id="KW-0689">Ribosomal protein</keyword>
<dbReference type="EMBL" id="FMYT01000016">
    <property type="protein sequence ID" value="SDC87140.1"/>
    <property type="molecule type" value="Genomic_DNA"/>
</dbReference>
<accession>A0A1G6Q3W0</accession>
<dbReference type="GO" id="GO:0006412">
    <property type="term" value="P:translation"/>
    <property type="evidence" value="ECO:0007669"/>
    <property type="project" value="UniProtKB-UniRule"/>
</dbReference>
<protein>
    <recommendedName>
        <fullName evidence="6 7">Large ribosomal subunit protein uL18</fullName>
    </recommendedName>
</protein>
<evidence type="ECO:0000256" key="1">
    <source>
        <dbReference type="ARBA" id="ARBA00007116"/>
    </source>
</evidence>
<dbReference type="PANTHER" id="PTHR12899:SF3">
    <property type="entry name" value="LARGE RIBOSOMAL SUBUNIT PROTEIN UL18M"/>
    <property type="match status" value="1"/>
</dbReference>
<evidence type="ECO:0000256" key="2">
    <source>
        <dbReference type="ARBA" id="ARBA00022730"/>
    </source>
</evidence>
<organism evidence="8 17">
    <name type="scientific">Halanaerobium congolense</name>
    <dbReference type="NCBI Taxonomy" id="54121"/>
    <lineage>
        <taxon>Bacteria</taxon>
        <taxon>Bacillati</taxon>
        <taxon>Bacillota</taxon>
        <taxon>Clostridia</taxon>
        <taxon>Halanaerobiales</taxon>
        <taxon>Halanaerobiaceae</taxon>
        <taxon>Halanaerobium</taxon>
    </lineage>
</organism>
<sequence>MGKREARQKRHQRIRNKVVGTPSRPRMNVTRSLKHIYVQIIDDLSGETITSASTLDPALSDSIEVASNIDAAKKVGELAAVRALEKGVDTVVFDRSGYKYHGRVKALADAAREEGLKF</sequence>
<dbReference type="CDD" id="cd00432">
    <property type="entry name" value="Ribosomal_L18_L5e"/>
    <property type="match status" value="1"/>
</dbReference>
<reference evidence="12 16" key="3">
    <citation type="submission" date="2019-03" db="EMBL/GenBank/DDBJ databases">
        <title>Subsurface microbial communities from deep shales in Ohio and West Virginia, USA.</title>
        <authorList>
            <person name="Wrighton K."/>
        </authorList>
    </citation>
    <scope>NUCLEOTIDE SEQUENCE [LARGE SCALE GENOMIC DNA]</scope>
    <source>
        <strain evidence="12 16">DSMZ 11287</strain>
    </source>
</reference>
<evidence type="ECO:0000313" key="16">
    <source>
        <dbReference type="Proteomes" id="UP000295472"/>
    </source>
</evidence>